<feature type="transmembrane region" description="Helical" evidence="6">
    <location>
        <begin position="772"/>
        <end position="795"/>
    </location>
</feature>
<feature type="active site" description="Charge relay system" evidence="5">
    <location>
        <position position="771"/>
    </location>
</feature>
<dbReference type="PANTHER" id="PTHR43806:SF11">
    <property type="entry name" value="CEREVISIN-RELATED"/>
    <property type="match status" value="1"/>
</dbReference>
<dbReference type="Proteomes" id="UP000191004">
    <property type="component" value="Unassembled WGS sequence"/>
</dbReference>
<keyword evidence="6" id="KW-0472">Membrane</keyword>
<comment type="caution">
    <text evidence="9">The sequence shown here is derived from an EMBL/GenBank/DDBJ whole genome shotgun (WGS) entry which is preliminary data.</text>
</comment>
<evidence type="ECO:0000256" key="6">
    <source>
        <dbReference type="SAM" id="Phobius"/>
    </source>
</evidence>
<organism evidence="9 10">
    <name type="scientific">Trichoderma guizhouense</name>
    <dbReference type="NCBI Taxonomy" id="1491466"/>
    <lineage>
        <taxon>Eukaryota</taxon>
        <taxon>Fungi</taxon>
        <taxon>Dikarya</taxon>
        <taxon>Ascomycota</taxon>
        <taxon>Pezizomycotina</taxon>
        <taxon>Sordariomycetes</taxon>
        <taxon>Hypocreomycetidae</taxon>
        <taxon>Hypocreales</taxon>
        <taxon>Hypocreaceae</taxon>
        <taxon>Trichoderma</taxon>
    </lineage>
</organism>
<dbReference type="PRINTS" id="PR00723">
    <property type="entry name" value="SUBTILISIN"/>
</dbReference>
<dbReference type="GO" id="GO:0004252">
    <property type="term" value="F:serine-type endopeptidase activity"/>
    <property type="evidence" value="ECO:0007669"/>
    <property type="project" value="UniProtKB-UniRule"/>
</dbReference>
<dbReference type="GO" id="GO:0006508">
    <property type="term" value="P:proteolysis"/>
    <property type="evidence" value="ECO:0007669"/>
    <property type="project" value="UniProtKB-KW"/>
</dbReference>
<keyword evidence="6" id="KW-0812">Transmembrane</keyword>
<sequence>MDPSTKLRIFVEHSGHLIFKHGLGQMSSDTGSLGTQLLLISERLETVNSEALTNGDIPELNKVTRKLESIAKITGTSYSPTADIDRLRNSLAEFLNSSDHNERQQLSTNCEDLVEALQKYESIDHILDNPPGSEIIEYSASVKRKLLSGLRNNSICTCVRPDENQGSPRWHPTRLLLQQKPRQDNRRVIDFNTVVALGPKERWRNVCLSVPLENSEGIEGEISPSSGPNHEQGSDLVRGLFCYILRNNTFTRIRFVFRNGNFFSEHDVRGFEPRLCPGIGITLTTVLQKYTLQLKDKVELAHMTAQALWQFYDTRLLYDKWNSDCILFMPEERQGIRRIPIKPYVPVQFEVSEENIDEYLSEKLLPHRYPRILAFAIMLIEIGLGRPLHLQRWDSLATQVNTDFEVASQGLNELKETPWENSSDKSAFIKAIENCLRYENFGPIDTTSAAVPSPAGNQDGRTSLQIDHTRRAFYDKVVWPLQWLVEFGHQSAGYLCENQKPLQISRASSTRKDLEEDIQFPPTEFHASRRINPKNWLSNLKDINKAIHPKLQNLVVDGQGVRVGERGIRVAILDTGYNPEAPLLAVEAAARCFKGWKDFVSGSDVPFDSFGHGTFMATVLIHSAPISEVHVARVAENTNNLGQCSHQVAEGIRWAAFEQNADIISMSFGFPAFDNETYGPISKAIDEVKMKRDGQIIFLASAGNSGVYEDETFPATHLSVISIRATNCLGEFMNTNPRSRSGDSEVFGAIGDDIPPHLRDFYPEVSLPGSSAATAVAAGTAVIMLAYVLVLPQLLKTEIREHKLKLLWTTEGMRKMFMKMSDDMGQQQRFLNPVKFFCNKPGAFDKYCAIYDCL</sequence>
<dbReference type="InterPro" id="IPR000209">
    <property type="entry name" value="Peptidase_S8/S53_dom"/>
</dbReference>
<dbReference type="EMBL" id="LVVK01000003">
    <property type="protein sequence ID" value="OPB45967.1"/>
    <property type="molecule type" value="Genomic_DNA"/>
</dbReference>
<dbReference type="InterPro" id="IPR036852">
    <property type="entry name" value="Peptidase_S8/S53_dom_sf"/>
</dbReference>
<name>A0A1T3CY65_9HYPO</name>
<evidence type="ECO:0000256" key="2">
    <source>
        <dbReference type="ARBA" id="ARBA00022670"/>
    </source>
</evidence>
<dbReference type="PROSITE" id="PS51892">
    <property type="entry name" value="SUBTILASE"/>
    <property type="match status" value="1"/>
</dbReference>
<dbReference type="CDD" id="cd00306">
    <property type="entry name" value="Peptidases_S8_S53"/>
    <property type="match status" value="1"/>
</dbReference>
<proteinExistence type="inferred from homology"/>
<gene>
    <name evidence="9" type="ORF">A0O28_0060870</name>
</gene>
<keyword evidence="3 5" id="KW-0378">Hydrolase</keyword>
<reference evidence="9 10" key="1">
    <citation type="submission" date="2016-04" db="EMBL/GenBank/DDBJ databases">
        <title>Multiple horizontal gene transfer events from other fungi enriched the ability of the initially mycotrophic fungus Trichoderma (Ascomycota) to feed on dead plant biomass.</title>
        <authorList>
            <person name="Atanasova L."/>
            <person name="Chenthamara K."/>
            <person name="Zhang J."/>
            <person name="Grujic M."/>
            <person name="Henrissat B."/>
            <person name="Kuo A."/>
            <person name="Aertz A."/>
            <person name="Salamov A."/>
            <person name="Lipzen A."/>
            <person name="Labutti K."/>
            <person name="Barry K."/>
            <person name="Miao Y."/>
            <person name="Rahimi M.J."/>
            <person name="Shen Q."/>
            <person name="Grigoriev I.V."/>
            <person name="Kubicek C.P."/>
            <person name="Druzhinina I.S."/>
        </authorList>
    </citation>
    <scope>NUCLEOTIDE SEQUENCE [LARGE SCALE GENOMIC DNA]</scope>
    <source>
        <strain evidence="9 10">NJAU 4742</strain>
    </source>
</reference>
<keyword evidence="4 5" id="KW-0720">Serine protease</keyword>
<evidence type="ECO:0000313" key="9">
    <source>
        <dbReference type="EMBL" id="OPB45967.1"/>
    </source>
</evidence>
<evidence type="ECO:0000313" key="10">
    <source>
        <dbReference type="Proteomes" id="UP000191004"/>
    </source>
</evidence>
<comment type="similarity">
    <text evidence="1 5">Belongs to the peptidase S8 family.</text>
</comment>
<feature type="active site" description="Charge relay system" evidence="5">
    <location>
        <position position="574"/>
    </location>
</feature>
<evidence type="ECO:0000256" key="1">
    <source>
        <dbReference type="ARBA" id="ARBA00011073"/>
    </source>
</evidence>
<evidence type="ECO:0000256" key="3">
    <source>
        <dbReference type="ARBA" id="ARBA00022801"/>
    </source>
</evidence>
<dbReference type="InterPro" id="IPR015500">
    <property type="entry name" value="Peptidase_S8_subtilisin-rel"/>
</dbReference>
<feature type="active site" description="Charge relay system" evidence="5">
    <location>
        <position position="612"/>
    </location>
</feature>
<dbReference type="Pfam" id="PF00082">
    <property type="entry name" value="Peptidase_S8"/>
    <property type="match status" value="1"/>
</dbReference>
<evidence type="ECO:0000256" key="4">
    <source>
        <dbReference type="ARBA" id="ARBA00022825"/>
    </source>
</evidence>
<feature type="domain" description="DUF7580" evidence="8">
    <location>
        <begin position="291"/>
        <end position="482"/>
    </location>
</feature>
<evidence type="ECO:0000259" key="8">
    <source>
        <dbReference type="Pfam" id="PF24476"/>
    </source>
</evidence>
<evidence type="ECO:0000256" key="5">
    <source>
        <dbReference type="PROSITE-ProRule" id="PRU01240"/>
    </source>
</evidence>
<protein>
    <submittedName>
        <fullName evidence="9">Uncharacterized protein</fullName>
    </submittedName>
</protein>
<accession>A0A1T3CY65</accession>
<dbReference type="InterPro" id="IPR056002">
    <property type="entry name" value="DUF7580"/>
</dbReference>
<dbReference type="Pfam" id="PF24476">
    <property type="entry name" value="DUF7580"/>
    <property type="match status" value="1"/>
</dbReference>
<keyword evidence="2 5" id="KW-0645">Protease</keyword>
<feature type="domain" description="Peptidase S8/S53" evidence="7">
    <location>
        <begin position="566"/>
        <end position="786"/>
    </location>
</feature>
<dbReference type="Gene3D" id="3.40.50.200">
    <property type="entry name" value="Peptidase S8/S53 domain"/>
    <property type="match status" value="1"/>
</dbReference>
<dbReference type="PANTHER" id="PTHR43806">
    <property type="entry name" value="PEPTIDASE S8"/>
    <property type="match status" value="1"/>
</dbReference>
<dbReference type="OrthoDB" id="206201at2759"/>
<dbReference type="AlphaFoldDB" id="A0A1T3CY65"/>
<evidence type="ECO:0000259" key="7">
    <source>
        <dbReference type="Pfam" id="PF00082"/>
    </source>
</evidence>
<dbReference type="InterPro" id="IPR050131">
    <property type="entry name" value="Peptidase_S8_subtilisin-like"/>
</dbReference>
<keyword evidence="6" id="KW-1133">Transmembrane helix</keyword>
<keyword evidence="10" id="KW-1185">Reference proteome</keyword>
<dbReference type="SUPFAM" id="SSF52743">
    <property type="entry name" value="Subtilisin-like"/>
    <property type="match status" value="1"/>
</dbReference>